<sequence>MTHLRLTAFAAMAFLFYGFGIASSPAASPAGRYCGEVISNGDYQDITTILNVDRDGRISGTYQIEAPDGLVMGTLVEKNLTAETVRTMVWTDKYGSGLLTLHFSNDYRSFNGRWGRTEGGRDDTPSHSWNGAPCYYLDDNRN</sequence>
<accession>A0A839E9B6</accession>
<organism evidence="2 3">
    <name type="scientific">Phyllobacterium myrsinacearum</name>
    <dbReference type="NCBI Taxonomy" id="28101"/>
    <lineage>
        <taxon>Bacteria</taxon>
        <taxon>Pseudomonadati</taxon>
        <taxon>Pseudomonadota</taxon>
        <taxon>Alphaproteobacteria</taxon>
        <taxon>Hyphomicrobiales</taxon>
        <taxon>Phyllobacteriaceae</taxon>
        <taxon>Phyllobacterium</taxon>
    </lineage>
</organism>
<evidence type="ECO:0000256" key="1">
    <source>
        <dbReference type="SAM" id="SignalP"/>
    </source>
</evidence>
<reference evidence="2 3" key="1">
    <citation type="submission" date="2020-07" db="EMBL/GenBank/DDBJ databases">
        <title>Genomic Encyclopedia of Type Strains, Phase IV (KMG-V): Genome sequencing to study the core and pangenomes of soil and plant-associated prokaryotes.</title>
        <authorList>
            <person name="Whitman W."/>
        </authorList>
    </citation>
    <scope>NUCLEOTIDE SEQUENCE [LARGE SCALE GENOMIC DNA]</scope>
    <source>
        <strain evidence="2 3">AN3</strain>
    </source>
</reference>
<evidence type="ECO:0000313" key="2">
    <source>
        <dbReference type="EMBL" id="MBA8876413.1"/>
    </source>
</evidence>
<keyword evidence="3" id="KW-1185">Reference proteome</keyword>
<dbReference type="EMBL" id="JACGXN010000001">
    <property type="protein sequence ID" value="MBA8876413.1"/>
    <property type="molecule type" value="Genomic_DNA"/>
</dbReference>
<name>A0A839E9B6_9HYPH</name>
<gene>
    <name evidence="2" type="ORF">FHW16_000095</name>
</gene>
<evidence type="ECO:0000313" key="3">
    <source>
        <dbReference type="Proteomes" id="UP000549052"/>
    </source>
</evidence>
<protein>
    <submittedName>
        <fullName evidence="2">Uncharacterized protein</fullName>
    </submittedName>
</protein>
<feature type="chain" id="PRO_5032770202" evidence="1">
    <location>
        <begin position="23"/>
        <end position="142"/>
    </location>
</feature>
<proteinExistence type="predicted"/>
<dbReference type="Proteomes" id="UP000549052">
    <property type="component" value="Unassembled WGS sequence"/>
</dbReference>
<comment type="caution">
    <text evidence="2">The sequence shown here is derived from an EMBL/GenBank/DDBJ whole genome shotgun (WGS) entry which is preliminary data.</text>
</comment>
<dbReference type="AlphaFoldDB" id="A0A839E9B6"/>
<dbReference type="RefSeq" id="WP_182547219.1">
    <property type="nucleotide sequence ID" value="NZ_JACGXN010000001.1"/>
</dbReference>
<keyword evidence="1" id="KW-0732">Signal</keyword>
<feature type="signal peptide" evidence="1">
    <location>
        <begin position="1"/>
        <end position="22"/>
    </location>
</feature>